<evidence type="ECO:0000313" key="3">
    <source>
        <dbReference type="EMBL" id="GAA4286400.1"/>
    </source>
</evidence>
<dbReference type="InterPro" id="IPR029063">
    <property type="entry name" value="SAM-dependent_MTases_sf"/>
</dbReference>
<evidence type="ECO:0008006" key="5">
    <source>
        <dbReference type="Google" id="ProtNLM"/>
    </source>
</evidence>
<dbReference type="EMBL" id="BAABBA010000003">
    <property type="protein sequence ID" value="GAA4286400.1"/>
    <property type="molecule type" value="Genomic_DNA"/>
</dbReference>
<name>A0ABP8EQV4_9MICO</name>
<evidence type="ECO:0000256" key="2">
    <source>
        <dbReference type="SAM" id="Phobius"/>
    </source>
</evidence>
<feature type="transmembrane region" description="Helical" evidence="2">
    <location>
        <begin position="25"/>
        <end position="46"/>
    </location>
</feature>
<dbReference type="SUPFAM" id="SSF53335">
    <property type="entry name" value="S-adenosyl-L-methionine-dependent methyltransferases"/>
    <property type="match status" value="1"/>
</dbReference>
<gene>
    <name evidence="3" type="ORF">GCM10022262_07590</name>
</gene>
<dbReference type="Gene3D" id="3.40.50.150">
    <property type="entry name" value="Vaccinia Virus protein VP39"/>
    <property type="match status" value="1"/>
</dbReference>
<keyword evidence="4" id="KW-1185">Reference proteome</keyword>
<organism evidence="3 4">
    <name type="scientific">Georgenia daeguensis</name>
    <dbReference type="NCBI Taxonomy" id="908355"/>
    <lineage>
        <taxon>Bacteria</taxon>
        <taxon>Bacillati</taxon>
        <taxon>Actinomycetota</taxon>
        <taxon>Actinomycetes</taxon>
        <taxon>Micrococcales</taxon>
        <taxon>Bogoriellaceae</taxon>
        <taxon>Georgenia</taxon>
    </lineage>
</organism>
<sequence>MASALLAAGSGRESLWLRRRYGAKFAWFLEAATATLVLVAATAATFALQDSLWVIAALTVSFMGALFIARRPIPLAAAMVVVFVGLTMSGPDTVYRERTFYGSYKVTEQDGVRKLAHGTTLHGSQFIGANATTPTTYYSRTGPVGDIFREYDNFDDIAVVGLGTGTIAAYGEADQSLTFYEIDPKVVDIARDPRFFTYLVDAAAKVQTEVGDGRLSLAGAAKGSYELIVLDAFSSDSIPVHLLTQEAFEVYADALAPDGVLMVHVSNRIFDLEPVVAGSGSHIGWAVAVGFGEADGDRATPSEWIALAPSAKDLEPLLRLGNWRPARAETLLWTDDYSSVLTALR</sequence>
<keyword evidence="2" id="KW-0472">Membrane</keyword>
<dbReference type="RefSeq" id="WP_345037873.1">
    <property type="nucleotide sequence ID" value="NZ_BAABBA010000003.1"/>
</dbReference>
<dbReference type="Proteomes" id="UP001499841">
    <property type="component" value="Unassembled WGS sequence"/>
</dbReference>
<dbReference type="PANTHER" id="PTHR43317:SF1">
    <property type="entry name" value="THERMOSPERMINE SYNTHASE ACAULIS5"/>
    <property type="match status" value="1"/>
</dbReference>
<keyword evidence="2" id="KW-1133">Transmembrane helix</keyword>
<dbReference type="NCBIfam" id="NF037959">
    <property type="entry name" value="MFS_SpdSyn"/>
    <property type="match status" value="1"/>
</dbReference>
<evidence type="ECO:0000256" key="1">
    <source>
        <dbReference type="ARBA" id="ARBA00023115"/>
    </source>
</evidence>
<comment type="caution">
    <text evidence="3">The sequence shown here is derived from an EMBL/GenBank/DDBJ whole genome shotgun (WGS) entry which is preliminary data.</text>
</comment>
<reference evidence="4" key="1">
    <citation type="journal article" date="2019" name="Int. J. Syst. Evol. Microbiol.">
        <title>The Global Catalogue of Microorganisms (GCM) 10K type strain sequencing project: providing services to taxonomists for standard genome sequencing and annotation.</title>
        <authorList>
            <consortium name="The Broad Institute Genomics Platform"/>
            <consortium name="The Broad Institute Genome Sequencing Center for Infectious Disease"/>
            <person name="Wu L."/>
            <person name="Ma J."/>
        </authorList>
    </citation>
    <scope>NUCLEOTIDE SEQUENCE [LARGE SCALE GENOMIC DNA]</scope>
    <source>
        <strain evidence="4">JCM 17459</strain>
    </source>
</reference>
<keyword evidence="2" id="KW-0812">Transmembrane</keyword>
<proteinExistence type="predicted"/>
<accession>A0ABP8EQV4</accession>
<protein>
    <recommendedName>
        <fullName evidence="5">Spermidine synthase</fullName>
    </recommendedName>
</protein>
<feature type="transmembrane region" description="Helical" evidence="2">
    <location>
        <begin position="52"/>
        <end position="69"/>
    </location>
</feature>
<keyword evidence="1" id="KW-0620">Polyamine biosynthesis</keyword>
<evidence type="ECO:0000313" key="4">
    <source>
        <dbReference type="Proteomes" id="UP001499841"/>
    </source>
</evidence>
<dbReference type="PANTHER" id="PTHR43317">
    <property type="entry name" value="THERMOSPERMINE SYNTHASE ACAULIS5"/>
    <property type="match status" value="1"/>
</dbReference>